<name>A0A559MHP1_9HELO</name>
<keyword evidence="2 5" id="KW-0812">Transmembrane</keyword>
<keyword evidence="4 5" id="KW-0472">Membrane</keyword>
<feature type="non-terminal residue" evidence="6">
    <location>
        <position position="1"/>
    </location>
</feature>
<dbReference type="GO" id="GO:0016020">
    <property type="term" value="C:membrane"/>
    <property type="evidence" value="ECO:0007669"/>
    <property type="project" value="UniProtKB-SubCell"/>
</dbReference>
<evidence type="ECO:0000313" key="7">
    <source>
        <dbReference type="Proteomes" id="UP000315522"/>
    </source>
</evidence>
<dbReference type="InterPro" id="IPR005178">
    <property type="entry name" value="Ostalpha/TMEM184C"/>
</dbReference>
<evidence type="ECO:0000256" key="2">
    <source>
        <dbReference type="ARBA" id="ARBA00022692"/>
    </source>
</evidence>
<reference evidence="6 7" key="1">
    <citation type="submission" date="2018-05" db="EMBL/GenBank/DDBJ databases">
        <title>Genome sequencing and assembly of the regulated plant pathogen Lachnellula willkommii and related sister species for the development of diagnostic species identification markers.</title>
        <authorList>
            <person name="Giroux E."/>
            <person name="Bilodeau G."/>
        </authorList>
    </citation>
    <scope>NUCLEOTIDE SEQUENCE [LARGE SCALE GENOMIC DNA]</scope>
    <source>
        <strain evidence="6 7">CBS 172.35</strain>
    </source>
</reference>
<dbReference type="EMBL" id="QGML01000309">
    <property type="protein sequence ID" value="TVY92480.1"/>
    <property type="molecule type" value="Genomic_DNA"/>
</dbReference>
<dbReference type="PANTHER" id="PTHR23423">
    <property type="entry name" value="ORGANIC SOLUTE TRANSPORTER-RELATED"/>
    <property type="match status" value="1"/>
</dbReference>
<evidence type="ECO:0000256" key="1">
    <source>
        <dbReference type="ARBA" id="ARBA00004141"/>
    </source>
</evidence>
<protein>
    <submittedName>
        <fullName evidence="6">Transmembrane protein 184-like protein</fullName>
    </submittedName>
</protein>
<comment type="subcellular location">
    <subcellularLocation>
        <location evidence="1">Membrane</location>
        <topology evidence="1">Multi-pass membrane protein</topology>
    </subcellularLocation>
</comment>
<dbReference type="SMART" id="SM01417">
    <property type="entry name" value="Solute_trans_a"/>
    <property type="match status" value="1"/>
</dbReference>
<feature type="transmembrane region" description="Helical" evidence="5">
    <location>
        <begin position="130"/>
        <end position="148"/>
    </location>
</feature>
<feature type="transmembrane region" description="Helical" evidence="5">
    <location>
        <begin position="247"/>
        <end position="266"/>
    </location>
</feature>
<dbReference type="AlphaFoldDB" id="A0A559MHP1"/>
<dbReference type="Proteomes" id="UP000315522">
    <property type="component" value="Unassembled WGS sequence"/>
</dbReference>
<feature type="transmembrane region" description="Helical" evidence="5">
    <location>
        <begin position="24"/>
        <end position="42"/>
    </location>
</feature>
<feature type="transmembrane region" description="Helical" evidence="5">
    <location>
        <begin position="63"/>
        <end position="85"/>
    </location>
</feature>
<organism evidence="6 7">
    <name type="scientific">Lachnellula willkommii</name>
    <dbReference type="NCBI Taxonomy" id="215461"/>
    <lineage>
        <taxon>Eukaryota</taxon>
        <taxon>Fungi</taxon>
        <taxon>Dikarya</taxon>
        <taxon>Ascomycota</taxon>
        <taxon>Pezizomycotina</taxon>
        <taxon>Leotiomycetes</taxon>
        <taxon>Helotiales</taxon>
        <taxon>Lachnaceae</taxon>
        <taxon>Lachnellula</taxon>
    </lineage>
</organism>
<keyword evidence="7" id="KW-1185">Reference proteome</keyword>
<sequence length="386" mass="42963">VTDRSQFVAQVPIIGSLSFHDLCVIISGSCMAFVCLVSFFLIMRHANHFSLPKEQKQVIRIVFMVPVFSLVTFLSIAFNGSAIYIKSIEGVYEGIAFSSFFLLLCEFIRENEEDRQAFLASSGSTKQHKAACIGVFQFPIAMLLQLVITDITQAAGIYCAQSNKFYFAKVWMTILNALSTAVAIISVLKFYGATKTVTKPRKPLSKLVGFKAIIGLSFLQNLVFSFLQSSMKPTEHYTYNDLTIGLPNLLLSVEMVIFSLAFLYIFRAHEYYANKGASVVPLGHGGYQGGFLGIKAIIKAFSIIDILKGIISLPMSAKDNSSTRPSKAWDTGSSTEYERIGMQPNYGQPPEYPHNAAHPRGMPYQQENVQYDPYHAPFNQDTGYHH</sequence>
<keyword evidence="3 5" id="KW-1133">Transmembrane helix</keyword>
<evidence type="ECO:0000256" key="3">
    <source>
        <dbReference type="ARBA" id="ARBA00022989"/>
    </source>
</evidence>
<accession>A0A559MHP1</accession>
<feature type="transmembrane region" description="Helical" evidence="5">
    <location>
        <begin position="168"/>
        <end position="188"/>
    </location>
</feature>
<feature type="transmembrane region" description="Helical" evidence="5">
    <location>
        <begin position="208"/>
        <end position="227"/>
    </location>
</feature>
<proteinExistence type="predicted"/>
<dbReference type="Pfam" id="PF03619">
    <property type="entry name" value="Solute_trans_a"/>
    <property type="match status" value="1"/>
</dbReference>
<gene>
    <name evidence="6" type="primary">tmem184C</name>
    <name evidence="6" type="ORF">LAWI1_G002167</name>
</gene>
<evidence type="ECO:0000313" key="6">
    <source>
        <dbReference type="EMBL" id="TVY92480.1"/>
    </source>
</evidence>
<evidence type="ECO:0000256" key="5">
    <source>
        <dbReference type="SAM" id="Phobius"/>
    </source>
</evidence>
<evidence type="ECO:0000256" key="4">
    <source>
        <dbReference type="ARBA" id="ARBA00023136"/>
    </source>
</evidence>
<comment type="caution">
    <text evidence="6">The sequence shown here is derived from an EMBL/GenBank/DDBJ whole genome shotgun (WGS) entry which is preliminary data.</text>
</comment>